<dbReference type="PANTHER" id="PTHR40392">
    <property type="entry name" value="2-PHOSPHO-L-LACTATE GUANYLYLTRANSFERASE"/>
    <property type="match status" value="1"/>
</dbReference>
<dbReference type="GO" id="GO:0016779">
    <property type="term" value="F:nucleotidyltransferase activity"/>
    <property type="evidence" value="ECO:0007669"/>
    <property type="project" value="UniProtKB-KW"/>
</dbReference>
<evidence type="ECO:0000256" key="3">
    <source>
        <dbReference type="ARBA" id="ARBA00022741"/>
    </source>
</evidence>
<gene>
    <name evidence="5" type="primary">cofC</name>
    <name evidence="5" type="ORF">GCM10009844_24740</name>
</gene>
<evidence type="ECO:0000313" key="5">
    <source>
        <dbReference type="EMBL" id="GAA2147540.1"/>
    </source>
</evidence>
<comment type="caution">
    <text evidence="5">The sequence shown here is derived from an EMBL/GenBank/DDBJ whole genome shotgun (WGS) entry which is preliminary data.</text>
</comment>
<dbReference type="InterPro" id="IPR029044">
    <property type="entry name" value="Nucleotide-diphossugar_trans"/>
</dbReference>
<keyword evidence="3" id="KW-0547">Nucleotide-binding</keyword>
<dbReference type="InterPro" id="IPR002835">
    <property type="entry name" value="CofC"/>
</dbReference>
<dbReference type="Proteomes" id="UP001501771">
    <property type="component" value="Unassembled WGS sequence"/>
</dbReference>
<keyword evidence="2 5" id="KW-0548">Nucleotidyltransferase</keyword>
<dbReference type="EMBL" id="BAAAQR010000007">
    <property type="protein sequence ID" value="GAA2147540.1"/>
    <property type="molecule type" value="Genomic_DNA"/>
</dbReference>
<dbReference type="Gene3D" id="3.90.550.10">
    <property type="entry name" value="Spore Coat Polysaccharide Biosynthesis Protein SpsA, Chain A"/>
    <property type="match status" value="1"/>
</dbReference>
<protein>
    <submittedName>
        <fullName evidence="5">2-phospho-L-lactate guanylyltransferase</fullName>
    </submittedName>
</protein>
<keyword evidence="6" id="KW-1185">Reference proteome</keyword>
<dbReference type="Pfam" id="PF01983">
    <property type="entry name" value="CofC"/>
    <property type="match status" value="1"/>
</dbReference>
<keyword evidence="1" id="KW-0808">Transferase</keyword>
<evidence type="ECO:0000256" key="2">
    <source>
        <dbReference type="ARBA" id="ARBA00022695"/>
    </source>
</evidence>
<dbReference type="RefSeq" id="WP_344152296.1">
    <property type="nucleotide sequence ID" value="NZ_BAAAQR010000007.1"/>
</dbReference>
<sequence length="206" mass="21487">MTPQQYAALVPVKPPAHGKSRLVGPSDDRRRDLAAAFALDTVAACLTADHVVAVLAITDDATFARRLADLGCASIPDAVTGDLNATLRQAAAEALRRWPDLVPVAVCADLPALRARDLDTALDRTAAEVPSFVADAAGVGTTLYTAPHPLFDPRFGPGSRLAHLDAGAEEISGALPSLRRDVDDLTDLQEALALGVGPHTTAAEMQ</sequence>
<organism evidence="5 6">
    <name type="scientific">Nocardioides koreensis</name>
    <dbReference type="NCBI Taxonomy" id="433651"/>
    <lineage>
        <taxon>Bacteria</taxon>
        <taxon>Bacillati</taxon>
        <taxon>Actinomycetota</taxon>
        <taxon>Actinomycetes</taxon>
        <taxon>Propionibacteriales</taxon>
        <taxon>Nocardioidaceae</taxon>
        <taxon>Nocardioides</taxon>
    </lineage>
</organism>
<proteinExistence type="predicted"/>
<accession>A0ABP5LI00</accession>
<evidence type="ECO:0000256" key="4">
    <source>
        <dbReference type="ARBA" id="ARBA00023134"/>
    </source>
</evidence>
<evidence type="ECO:0000256" key="1">
    <source>
        <dbReference type="ARBA" id="ARBA00022679"/>
    </source>
</evidence>
<dbReference type="PANTHER" id="PTHR40392:SF1">
    <property type="entry name" value="2-PHOSPHO-L-LACTATE GUANYLYLTRANSFERASE"/>
    <property type="match status" value="1"/>
</dbReference>
<dbReference type="NCBIfam" id="TIGR03552">
    <property type="entry name" value="F420_cofC"/>
    <property type="match status" value="1"/>
</dbReference>
<evidence type="ECO:0000313" key="6">
    <source>
        <dbReference type="Proteomes" id="UP001501771"/>
    </source>
</evidence>
<dbReference type="SUPFAM" id="SSF53448">
    <property type="entry name" value="Nucleotide-diphospho-sugar transferases"/>
    <property type="match status" value="1"/>
</dbReference>
<reference evidence="6" key="1">
    <citation type="journal article" date="2019" name="Int. J. Syst. Evol. Microbiol.">
        <title>The Global Catalogue of Microorganisms (GCM) 10K type strain sequencing project: providing services to taxonomists for standard genome sequencing and annotation.</title>
        <authorList>
            <consortium name="The Broad Institute Genomics Platform"/>
            <consortium name="The Broad Institute Genome Sequencing Center for Infectious Disease"/>
            <person name="Wu L."/>
            <person name="Ma J."/>
        </authorList>
    </citation>
    <scope>NUCLEOTIDE SEQUENCE [LARGE SCALE GENOMIC DNA]</scope>
    <source>
        <strain evidence="6">JCM 16022</strain>
    </source>
</reference>
<keyword evidence="4" id="KW-0342">GTP-binding</keyword>
<name>A0ABP5LI00_9ACTN</name>